<protein>
    <submittedName>
        <fullName evidence="2">Four helix bundle protein</fullName>
    </submittedName>
</protein>
<dbReference type="InterPro" id="IPR036583">
    <property type="entry name" value="23S_rRNA_IVS_sf"/>
</dbReference>
<proteinExistence type="predicted"/>
<evidence type="ECO:0000313" key="3">
    <source>
        <dbReference type="Proteomes" id="UP000280296"/>
    </source>
</evidence>
<evidence type="ECO:0000313" key="2">
    <source>
        <dbReference type="EMBL" id="RUL89666.1"/>
    </source>
</evidence>
<name>A0A432MRS6_9BACT</name>
<dbReference type="AlphaFoldDB" id="A0A432MRS6"/>
<dbReference type="PANTHER" id="PTHR38471:SF2">
    <property type="entry name" value="FOUR HELIX BUNDLE PROTEIN"/>
    <property type="match status" value="1"/>
</dbReference>
<gene>
    <name evidence="2" type="ORF">TsocGM_00400</name>
</gene>
<accession>A0A432MRS6</accession>
<dbReference type="PANTHER" id="PTHR38471">
    <property type="entry name" value="FOUR HELIX BUNDLE PROTEIN"/>
    <property type="match status" value="1"/>
</dbReference>
<dbReference type="RefSeq" id="WP_126723341.1">
    <property type="nucleotide sequence ID" value="NZ_RYZH01000001.1"/>
</dbReference>
<dbReference type="NCBIfam" id="TIGR02436">
    <property type="entry name" value="four helix bundle protein"/>
    <property type="match status" value="1"/>
</dbReference>
<dbReference type="EMBL" id="RYZH01000001">
    <property type="protein sequence ID" value="RUL89666.1"/>
    <property type="molecule type" value="Genomic_DNA"/>
</dbReference>
<organism evidence="2 3">
    <name type="scientific">Tautonia sociabilis</name>
    <dbReference type="NCBI Taxonomy" id="2080755"/>
    <lineage>
        <taxon>Bacteria</taxon>
        <taxon>Pseudomonadati</taxon>
        <taxon>Planctomycetota</taxon>
        <taxon>Planctomycetia</taxon>
        <taxon>Isosphaerales</taxon>
        <taxon>Isosphaeraceae</taxon>
        <taxon>Tautonia</taxon>
    </lineage>
</organism>
<feature type="compositionally biased region" description="Low complexity" evidence="1">
    <location>
        <begin position="168"/>
        <end position="184"/>
    </location>
</feature>
<dbReference type="OrthoDB" id="276165at2"/>
<dbReference type="Pfam" id="PF05635">
    <property type="entry name" value="23S_rRNA_IVP"/>
    <property type="match status" value="1"/>
</dbReference>
<comment type="caution">
    <text evidence="2">The sequence shown here is derived from an EMBL/GenBank/DDBJ whole genome shotgun (WGS) entry which is preliminary data.</text>
</comment>
<dbReference type="Proteomes" id="UP000280296">
    <property type="component" value="Unassembled WGS sequence"/>
</dbReference>
<sequence>MAYRTIEELPVWNAALELAVGVFDLTNRGGLGPHAGLRDQLERAAVSISNNIAEGYERGSTAELLTFLYYARGSAGEVRSMLAILERGTEWSAIREEVERLRQRALSISRQLGAWIEAVKNSDWKGNRFENEATRDRRTRDARRIEFLAQLNELQEAARRSWESQLRSSSDCPPDPDSQSDPNR</sequence>
<evidence type="ECO:0000256" key="1">
    <source>
        <dbReference type="SAM" id="MobiDB-lite"/>
    </source>
</evidence>
<dbReference type="SUPFAM" id="SSF158446">
    <property type="entry name" value="IVS-encoded protein-like"/>
    <property type="match status" value="1"/>
</dbReference>
<dbReference type="Gene3D" id="1.20.1440.60">
    <property type="entry name" value="23S rRNA-intervening sequence"/>
    <property type="match status" value="1"/>
</dbReference>
<feature type="region of interest" description="Disordered" evidence="1">
    <location>
        <begin position="159"/>
        <end position="184"/>
    </location>
</feature>
<reference evidence="2 3" key="1">
    <citation type="submission" date="2018-12" db="EMBL/GenBank/DDBJ databases">
        <authorList>
            <person name="Toschakov S.V."/>
        </authorList>
    </citation>
    <scope>NUCLEOTIDE SEQUENCE [LARGE SCALE GENOMIC DNA]</scope>
    <source>
        <strain evidence="2 3">GM2012</strain>
    </source>
</reference>
<keyword evidence="3" id="KW-1185">Reference proteome</keyword>
<reference evidence="2 3" key="2">
    <citation type="submission" date="2019-01" db="EMBL/GenBank/DDBJ databases">
        <title>Tautonia sociabilis, a novel thermotolerant planctomycete of Isosphaeraceae family, isolated from a 4000 m deep subterranean habitat.</title>
        <authorList>
            <person name="Kovaleva O.L."/>
            <person name="Elcheninov A.G."/>
            <person name="Van Heerden E."/>
            <person name="Toshchakov S.V."/>
            <person name="Novikov A."/>
            <person name="Bonch-Osmolovskaya E.A."/>
            <person name="Kublanov I.V."/>
        </authorList>
    </citation>
    <scope>NUCLEOTIDE SEQUENCE [LARGE SCALE GENOMIC DNA]</scope>
    <source>
        <strain evidence="2 3">GM2012</strain>
    </source>
</reference>
<dbReference type="InterPro" id="IPR012657">
    <property type="entry name" value="23S_rRNA-intervening_sequence"/>
</dbReference>